<dbReference type="eggNOG" id="COG1872">
    <property type="taxonomic scope" value="Bacteria"/>
</dbReference>
<dbReference type="OrthoDB" id="9801972at2"/>
<dbReference type="HOGENOM" id="CLU_130694_6_0_0"/>
<dbReference type="Proteomes" id="UP000001660">
    <property type="component" value="Chromosome"/>
</dbReference>
<dbReference type="PANTHER" id="PTHR13420">
    <property type="entry name" value="UPF0235 PROTEIN C15ORF40"/>
    <property type="match status" value="1"/>
</dbReference>
<dbReference type="PANTHER" id="PTHR13420:SF7">
    <property type="entry name" value="UPF0235 PROTEIN C15ORF40"/>
    <property type="match status" value="1"/>
</dbReference>
<name>D8PJ15_9BACT</name>
<dbReference type="SMART" id="SM01152">
    <property type="entry name" value="DUF167"/>
    <property type="match status" value="1"/>
</dbReference>
<keyword evidence="5" id="KW-1185">Reference proteome</keyword>
<protein>
    <recommendedName>
        <fullName evidence="2">UPF0235 protein NIDE3568</fullName>
    </recommendedName>
</protein>
<proteinExistence type="inferred from homology"/>
<feature type="compositionally biased region" description="Basic and acidic residues" evidence="3">
    <location>
        <begin position="1"/>
        <end position="12"/>
    </location>
</feature>
<dbReference type="InterPro" id="IPR003746">
    <property type="entry name" value="DUF167"/>
</dbReference>
<dbReference type="Pfam" id="PF02594">
    <property type="entry name" value="DUF167"/>
    <property type="match status" value="1"/>
</dbReference>
<reference evidence="4 5" key="1">
    <citation type="journal article" date="2010" name="Proc. Natl. Acad. Sci. U.S.A.">
        <title>A Nitrospira metagenome illuminates the physiology and evolution of globally important nitrite-oxidizing bacteria.</title>
        <authorList>
            <person name="Lucker S."/>
            <person name="Wagner M."/>
            <person name="Maixner F."/>
            <person name="Pelletier E."/>
            <person name="Koch H."/>
            <person name="Vacherie B."/>
            <person name="Rattei T."/>
            <person name="Sinninghe Damste J."/>
            <person name="Spieck E."/>
            <person name="Le Paslier D."/>
            <person name="Daims H."/>
        </authorList>
    </citation>
    <scope>NUCLEOTIDE SEQUENCE [LARGE SCALE GENOMIC DNA]</scope>
</reference>
<evidence type="ECO:0000256" key="3">
    <source>
        <dbReference type="SAM" id="MobiDB-lite"/>
    </source>
</evidence>
<dbReference type="EMBL" id="FP929003">
    <property type="protein sequence ID" value="CBK43252.1"/>
    <property type="molecule type" value="Genomic_DNA"/>
</dbReference>
<evidence type="ECO:0000256" key="2">
    <source>
        <dbReference type="HAMAP-Rule" id="MF_00634"/>
    </source>
</evidence>
<sequence>MREPQATEREQAVRATSEGVTISVHVQPKASRSECAGLHGHAVKIRIAAPPADGAANAELCRFLARCCEVPLSAVHILSGAGSRQKRVLVKGRTAEQVRAQLHLE</sequence>
<gene>
    <name evidence="4" type="ORF">NIDE3568</name>
</gene>
<organism evidence="4 5">
    <name type="scientific">Nitrospira defluvii</name>
    <dbReference type="NCBI Taxonomy" id="330214"/>
    <lineage>
        <taxon>Bacteria</taxon>
        <taxon>Pseudomonadati</taxon>
        <taxon>Nitrospirota</taxon>
        <taxon>Nitrospiria</taxon>
        <taxon>Nitrospirales</taxon>
        <taxon>Nitrospiraceae</taxon>
        <taxon>Nitrospira</taxon>
    </lineage>
</organism>
<dbReference type="GO" id="GO:0005737">
    <property type="term" value="C:cytoplasm"/>
    <property type="evidence" value="ECO:0007669"/>
    <property type="project" value="TreeGrafter"/>
</dbReference>
<evidence type="ECO:0000313" key="4">
    <source>
        <dbReference type="EMBL" id="CBK43252.1"/>
    </source>
</evidence>
<dbReference type="KEGG" id="nde:NIDE3568"/>
<comment type="similarity">
    <text evidence="1 2">Belongs to the UPF0235 family.</text>
</comment>
<evidence type="ECO:0000313" key="5">
    <source>
        <dbReference type="Proteomes" id="UP000001660"/>
    </source>
</evidence>
<dbReference type="HAMAP" id="MF_00634">
    <property type="entry name" value="UPF0235"/>
    <property type="match status" value="1"/>
</dbReference>
<dbReference type="STRING" id="330214.NIDE3568"/>
<dbReference type="InterPro" id="IPR036591">
    <property type="entry name" value="YggU-like_sf"/>
</dbReference>
<dbReference type="Gene3D" id="3.30.1200.10">
    <property type="entry name" value="YggU-like"/>
    <property type="match status" value="1"/>
</dbReference>
<evidence type="ECO:0000256" key="1">
    <source>
        <dbReference type="ARBA" id="ARBA00010364"/>
    </source>
</evidence>
<dbReference type="AlphaFoldDB" id="D8PJ15"/>
<dbReference type="SUPFAM" id="SSF69786">
    <property type="entry name" value="YggU-like"/>
    <property type="match status" value="1"/>
</dbReference>
<dbReference type="NCBIfam" id="TIGR00251">
    <property type="entry name" value="DUF167 family protein"/>
    <property type="match status" value="1"/>
</dbReference>
<accession>D8PJ15</accession>
<feature type="region of interest" description="Disordered" evidence="3">
    <location>
        <begin position="1"/>
        <end position="20"/>
    </location>
</feature>